<name>A0AAW7W8R2_STROR</name>
<protein>
    <submittedName>
        <fullName evidence="1">Polymorphic toxin type 44 domain-containing protein</fullName>
    </submittedName>
</protein>
<organism evidence="1 2">
    <name type="scientific">Streptococcus oralis</name>
    <dbReference type="NCBI Taxonomy" id="1303"/>
    <lineage>
        <taxon>Bacteria</taxon>
        <taxon>Bacillati</taxon>
        <taxon>Bacillota</taxon>
        <taxon>Bacilli</taxon>
        <taxon>Lactobacillales</taxon>
        <taxon>Streptococcaceae</taxon>
        <taxon>Streptococcus</taxon>
    </lineage>
</organism>
<dbReference type="EMBL" id="JAUONQ010000007">
    <property type="protein sequence ID" value="MDO6348367.1"/>
    <property type="molecule type" value="Genomic_DNA"/>
</dbReference>
<reference evidence="1" key="1">
    <citation type="submission" date="2023-07" db="EMBL/GenBank/DDBJ databases">
        <title>Whole Genome Sequencing of Colonoscopy isolates.</title>
        <authorList>
            <person name="Surve S.V."/>
            <person name="Valls R.A."/>
            <person name="Barrak K.E."/>
            <person name="Gardner T.B."/>
            <person name="O'Toole G.A."/>
        </authorList>
    </citation>
    <scope>NUCLEOTIDE SEQUENCE</scope>
    <source>
        <strain evidence="1">GP0012</strain>
    </source>
</reference>
<proteinExistence type="predicted"/>
<accession>A0AAW7W8R2</accession>
<gene>
    <name evidence="1" type="ORF">Q4441_07180</name>
</gene>
<evidence type="ECO:0000313" key="2">
    <source>
        <dbReference type="Proteomes" id="UP001170022"/>
    </source>
</evidence>
<comment type="caution">
    <text evidence="1">The sequence shown here is derived from an EMBL/GenBank/DDBJ whole genome shotgun (WGS) entry which is preliminary data.</text>
</comment>
<dbReference type="AlphaFoldDB" id="A0AAW7W8R2"/>
<dbReference type="Proteomes" id="UP001170022">
    <property type="component" value="Unassembled WGS sequence"/>
</dbReference>
<sequence length="96" mass="10952">MVNSNKPLDLKNRTYREEYPFSLWGRKWKQGMKSDYLGNYLFGYVGKGYLESSDAYLKVGAGVAQGWSDKNPLKYLENIINGNYGDNPGDAKMIQD</sequence>
<dbReference type="RefSeq" id="WP_158084955.1">
    <property type="nucleotide sequence ID" value="NZ_CP023507.1"/>
</dbReference>
<evidence type="ECO:0000313" key="1">
    <source>
        <dbReference type="EMBL" id="MDO6348367.1"/>
    </source>
</evidence>